<dbReference type="InterPro" id="IPR051092">
    <property type="entry name" value="FYVE_RhoGEF_PH"/>
</dbReference>
<sequence length="751" mass="83054">MATVNGNAIHNAKKFLSLQLSQTSQAISAEFNHMLRSQTLARKRKKVISEIFSTEKTYQDHLHAITSQFLAPLQVASILPPNVLNTIFSNVESIQAVNRELLSHMETSGLGDAFLALAPFIKLYSTYANNFAKAQATLQSLLNKTPKDHPDFEKLQEATTEINKVAHHINENIRQRENFQKMLSIQNSLTGEGAPKILAPGRLFIKEGPLLKKSGSLDKDQSSYLCRRVLPLIDCELEQVLGGTIENDENAGAGALFKITCKDKSLLLFSKSRTEAMTWFRSIRDAISDLKSCRASLRKPNREDYELPKRSTPLTRSVAKKARLGLSIIRQDSAAADCASPAVCIKDSLYPLRKELLNKPTPSRSTKPGARKTPKNGRTPSSTPITRARSKETVINSPWLITDGAADDKKANNNCANTDELKKKYCGETGEMKETEGGASAVQSCIKTRGQKRKFPLKENLEVDLFSPNEAAKKRCLRPKLTEMSCVHAVESPLRSAFDHVKQTPAKLRTTKYVVEDEDLVQSTACVEDPEVTEDKQDIQDDSNMSDAVRLSAPDMHKDYAVRRRSFDDAQSRLKCRKLLGIGGKEPSKVLQVLGSHESYFISIPRGYETWQVVVPVFLSVVSIMLMIFPSYCLRALGDSKESTSFAGALSCRLLASALIGIAGISWGTKPITISSIKRILLLHSTYCGAATLFLAVACISLRTRFLIALTAIHAIVAAVSLFYFVAVRKLNKPTPEKPNAKNGFDENHIN</sequence>
<proteinExistence type="predicted"/>
<feature type="compositionally biased region" description="Polar residues" evidence="1">
    <location>
        <begin position="376"/>
        <end position="385"/>
    </location>
</feature>
<dbReference type="InterPro" id="IPR035899">
    <property type="entry name" value="DBL_dom_sf"/>
</dbReference>
<feature type="region of interest" description="Disordered" evidence="1">
    <location>
        <begin position="356"/>
        <end position="389"/>
    </location>
</feature>
<dbReference type="SUPFAM" id="SSF50729">
    <property type="entry name" value="PH domain-like"/>
    <property type="match status" value="1"/>
</dbReference>
<dbReference type="PANTHER" id="PTHR12673">
    <property type="entry name" value="FACIOGENITAL DYSPLASIA PROTEIN"/>
    <property type="match status" value="1"/>
</dbReference>
<dbReference type="Gene3D" id="2.30.29.30">
    <property type="entry name" value="Pleckstrin-homology domain (PH domain)/Phosphotyrosine-binding domain (PTB)"/>
    <property type="match status" value="1"/>
</dbReference>
<evidence type="ECO:0000256" key="1">
    <source>
        <dbReference type="SAM" id="MobiDB-lite"/>
    </source>
</evidence>
<dbReference type="Pfam" id="PF00621">
    <property type="entry name" value="RhoGEF"/>
    <property type="match status" value="1"/>
</dbReference>
<feature type="transmembrane region" description="Helical" evidence="2">
    <location>
        <begin position="680"/>
        <end position="700"/>
    </location>
</feature>
<evidence type="ECO:0000259" key="4">
    <source>
        <dbReference type="PROSITE" id="PS50010"/>
    </source>
</evidence>
<feature type="transmembrane region" description="Helical" evidence="2">
    <location>
        <begin position="613"/>
        <end position="634"/>
    </location>
</feature>
<feature type="domain" description="PH" evidence="3">
    <location>
        <begin position="257"/>
        <end position="288"/>
    </location>
</feature>
<dbReference type="Gene3D" id="1.20.900.10">
    <property type="entry name" value="Dbl homology (DH) domain"/>
    <property type="match status" value="2"/>
</dbReference>
<keyword evidence="2" id="KW-0812">Transmembrane</keyword>
<dbReference type="SUPFAM" id="SSF48065">
    <property type="entry name" value="DBL homology domain (DH-domain)"/>
    <property type="match status" value="1"/>
</dbReference>
<dbReference type="OrthoDB" id="6243248at2759"/>
<dbReference type="SMART" id="SM00325">
    <property type="entry name" value="RhoGEF"/>
    <property type="match status" value="1"/>
</dbReference>
<keyword evidence="2" id="KW-1133">Transmembrane helix</keyword>
<dbReference type="PANTHER" id="PTHR12673:SF159">
    <property type="entry name" value="LD03170P"/>
    <property type="match status" value="1"/>
</dbReference>
<dbReference type="GO" id="GO:0005085">
    <property type="term" value="F:guanyl-nucleotide exchange factor activity"/>
    <property type="evidence" value="ECO:0007669"/>
    <property type="project" value="InterPro"/>
</dbReference>
<evidence type="ECO:0000313" key="6">
    <source>
        <dbReference type="Proteomes" id="UP000275408"/>
    </source>
</evidence>
<dbReference type="Pfam" id="PF14936">
    <property type="entry name" value="p53-inducible11"/>
    <property type="match status" value="1"/>
</dbReference>
<protein>
    <submittedName>
        <fullName evidence="5">Uncharacterized protein</fullName>
    </submittedName>
</protein>
<dbReference type="InterPro" id="IPR001849">
    <property type="entry name" value="PH_domain"/>
</dbReference>
<feature type="transmembrane region" description="Helical" evidence="2">
    <location>
        <begin position="707"/>
        <end position="727"/>
    </location>
</feature>
<feature type="transmembrane region" description="Helical" evidence="2">
    <location>
        <begin position="646"/>
        <end position="668"/>
    </location>
</feature>
<dbReference type="InterPro" id="IPR011993">
    <property type="entry name" value="PH-like_dom_sf"/>
</dbReference>
<dbReference type="EMBL" id="RCHS01000245">
    <property type="protein sequence ID" value="RMX60048.1"/>
    <property type="molecule type" value="Genomic_DNA"/>
</dbReference>
<accession>A0A3M6V3B8</accession>
<feature type="domain" description="DH" evidence="4">
    <location>
        <begin position="43"/>
        <end position="152"/>
    </location>
</feature>
<dbReference type="InterPro" id="IPR028266">
    <property type="entry name" value="TP53I11"/>
</dbReference>
<dbReference type="CDD" id="cd00160">
    <property type="entry name" value="RhoGEF"/>
    <property type="match status" value="1"/>
</dbReference>
<dbReference type="STRING" id="46731.A0A3M6V3B8"/>
<name>A0A3M6V3B8_POCDA</name>
<dbReference type="Proteomes" id="UP000275408">
    <property type="component" value="Unassembled WGS sequence"/>
</dbReference>
<reference evidence="5 6" key="1">
    <citation type="journal article" date="2018" name="Sci. Rep.">
        <title>Comparative analysis of the Pocillopora damicornis genome highlights role of immune system in coral evolution.</title>
        <authorList>
            <person name="Cunning R."/>
            <person name="Bay R.A."/>
            <person name="Gillette P."/>
            <person name="Baker A.C."/>
            <person name="Traylor-Knowles N."/>
        </authorList>
    </citation>
    <scope>NUCLEOTIDE SEQUENCE [LARGE SCALE GENOMIC DNA]</scope>
    <source>
        <strain evidence="5">RSMAS</strain>
        <tissue evidence="5">Whole animal</tissue>
    </source>
</reference>
<dbReference type="AlphaFoldDB" id="A0A3M6V3B8"/>
<dbReference type="PROSITE" id="PS50003">
    <property type="entry name" value="PH_DOMAIN"/>
    <property type="match status" value="1"/>
</dbReference>
<dbReference type="InterPro" id="IPR000219">
    <property type="entry name" value="DH_dom"/>
</dbReference>
<evidence type="ECO:0000256" key="2">
    <source>
        <dbReference type="SAM" id="Phobius"/>
    </source>
</evidence>
<evidence type="ECO:0000313" key="5">
    <source>
        <dbReference type="EMBL" id="RMX60048.1"/>
    </source>
</evidence>
<gene>
    <name evidence="5" type="ORF">pdam_00004483</name>
</gene>
<comment type="caution">
    <text evidence="5">The sequence shown here is derived from an EMBL/GenBank/DDBJ whole genome shotgun (WGS) entry which is preliminary data.</text>
</comment>
<keyword evidence="2" id="KW-0472">Membrane</keyword>
<organism evidence="5 6">
    <name type="scientific">Pocillopora damicornis</name>
    <name type="common">Cauliflower coral</name>
    <name type="synonym">Millepora damicornis</name>
    <dbReference type="NCBI Taxonomy" id="46731"/>
    <lineage>
        <taxon>Eukaryota</taxon>
        <taxon>Metazoa</taxon>
        <taxon>Cnidaria</taxon>
        <taxon>Anthozoa</taxon>
        <taxon>Hexacorallia</taxon>
        <taxon>Scleractinia</taxon>
        <taxon>Astrocoeniina</taxon>
        <taxon>Pocilloporidae</taxon>
        <taxon>Pocillopora</taxon>
    </lineage>
</organism>
<dbReference type="GO" id="GO:0005737">
    <property type="term" value="C:cytoplasm"/>
    <property type="evidence" value="ECO:0007669"/>
    <property type="project" value="TreeGrafter"/>
</dbReference>
<keyword evidence="6" id="KW-1185">Reference proteome</keyword>
<dbReference type="PROSITE" id="PS50010">
    <property type="entry name" value="DH_2"/>
    <property type="match status" value="1"/>
</dbReference>
<dbReference type="SMART" id="SM00233">
    <property type="entry name" value="PH"/>
    <property type="match status" value="1"/>
</dbReference>
<evidence type="ECO:0000259" key="3">
    <source>
        <dbReference type="PROSITE" id="PS50003"/>
    </source>
</evidence>